<accession>A0ABU2JG93</accession>
<dbReference type="PROSITE" id="PS51257">
    <property type="entry name" value="PROKAR_LIPOPROTEIN"/>
    <property type="match status" value="1"/>
</dbReference>
<comment type="caution">
    <text evidence="6">The sequence shown here is derived from an EMBL/GenBank/DDBJ whole genome shotgun (WGS) entry which is preliminary data.</text>
</comment>
<dbReference type="EMBL" id="JAVREH010000064">
    <property type="protein sequence ID" value="MDT0264011.1"/>
    <property type="molecule type" value="Genomic_DNA"/>
</dbReference>
<evidence type="ECO:0000256" key="4">
    <source>
        <dbReference type="SAM" id="SignalP"/>
    </source>
</evidence>
<dbReference type="InterPro" id="IPR028082">
    <property type="entry name" value="Peripla_BP_I"/>
</dbReference>
<keyword evidence="7" id="KW-1185">Reference proteome</keyword>
<dbReference type="PANTHER" id="PTHR46847:SF1">
    <property type="entry name" value="D-ALLOSE-BINDING PERIPLASMIC PROTEIN-RELATED"/>
    <property type="match status" value="1"/>
</dbReference>
<gene>
    <name evidence="6" type="ORF">RM423_21790</name>
</gene>
<evidence type="ECO:0000256" key="2">
    <source>
        <dbReference type="ARBA" id="ARBA00007639"/>
    </source>
</evidence>
<name>A0ABU2JG93_9ACTN</name>
<dbReference type="InterPro" id="IPR025997">
    <property type="entry name" value="SBP_2_dom"/>
</dbReference>
<dbReference type="Gene3D" id="3.40.50.2300">
    <property type="match status" value="2"/>
</dbReference>
<organism evidence="6 7">
    <name type="scientific">Jatrophihabitans lederbergiae</name>
    <dbReference type="NCBI Taxonomy" id="3075547"/>
    <lineage>
        <taxon>Bacteria</taxon>
        <taxon>Bacillati</taxon>
        <taxon>Actinomycetota</taxon>
        <taxon>Actinomycetes</taxon>
        <taxon>Jatrophihabitantales</taxon>
        <taxon>Jatrophihabitantaceae</taxon>
        <taxon>Jatrophihabitans</taxon>
    </lineage>
</organism>
<dbReference type="Pfam" id="PF13407">
    <property type="entry name" value="Peripla_BP_4"/>
    <property type="match status" value="1"/>
</dbReference>
<evidence type="ECO:0000256" key="3">
    <source>
        <dbReference type="ARBA" id="ARBA00022729"/>
    </source>
</evidence>
<feature type="domain" description="Periplasmic binding protein" evidence="5">
    <location>
        <begin position="74"/>
        <end position="332"/>
    </location>
</feature>
<evidence type="ECO:0000256" key="1">
    <source>
        <dbReference type="ARBA" id="ARBA00004196"/>
    </source>
</evidence>
<sequence>MGSRKVRIAAALAAVGLVALTGCSTGKAGGGSKTQPITAVSANTSALPSTAPSGEANAVQFQTAAPGSGKGLKIGLITLDDAVPFSKLVSDSVKKQAAAAGATLVYCDSKGDGATALACARNFKVQGVKGYLNFQSDAKSANSICSAGPQVPVIAIDIEQGSCQTSFMGANNQFAGELAGKALGNSLKQKFNCKYDAYVSMEEPDAGAVNVARMGGYKKGFESVCGPIKNLKVENAFRIDQARTTFADVLTTLPGAHTIVVTAINDDAIEGALAAAKTAGRVKDLYLSGQGADPSAWCAIKSNPQWVGDTAYFPERYGEIGVPYLIKAIKGESVPKELLVPHQIINSANISSIYNPSC</sequence>
<dbReference type="Proteomes" id="UP001183176">
    <property type="component" value="Unassembled WGS sequence"/>
</dbReference>
<protein>
    <submittedName>
        <fullName evidence="6">Sugar ABC transporter substrate-binding protein</fullName>
    </submittedName>
</protein>
<evidence type="ECO:0000313" key="6">
    <source>
        <dbReference type="EMBL" id="MDT0264011.1"/>
    </source>
</evidence>
<reference evidence="7" key="1">
    <citation type="submission" date="2023-07" db="EMBL/GenBank/DDBJ databases">
        <title>30 novel species of actinomycetes from the DSMZ collection.</title>
        <authorList>
            <person name="Nouioui I."/>
        </authorList>
    </citation>
    <scope>NUCLEOTIDE SEQUENCE [LARGE SCALE GENOMIC DNA]</scope>
    <source>
        <strain evidence="7">DSM 44399</strain>
    </source>
</reference>
<comment type="subcellular location">
    <subcellularLocation>
        <location evidence="1">Cell envelope</location>
    </subcellularLocation>
</comment>
<feature type="signal peptide" evidence="4">
    <location>
        <begin position="1"/>
        <end position="28"/>
    </location>
</feature>
<evidence type="ECO:0000313" key="7">
    <source>
        <dbReference type="Proteomes" id="UP001183176"/>
    </source>
</evidence>
<dbReference type="CDD" id="cd01536">
    <property type="entry name" value="PBP1_ABC_sugar_binding-like"/>
    <property type="match status" value="1"/>
</dbReference>
<dbReference type="PANTHER" id="PTHR46847">
    <property type="entry name" value="D-ALLOSE-BINDING PERIPLASMIC PROTEIN-RELATED"/>
    <property type="match status" value="1"/>
</dbReference>
<keyword evidence="3 4" id="KW-0732">Signal</keyword>
<dbReference type="SUPFAM" id="SSF53822">
    <property type="entry name" value="Periplasmic binding protein-like I"/>
    <property type="match status" value="1"/>
</dbReference>
<comment type="similarity">
    <text evidence="2">Belongs to the bacterial solute-binding protein 2 family.</text>
</comment>
<dbReference type="RefSeq" id="WP_311425154.1">
    <property type="nucleotide sequence ID" value="NZ_JAVREH010000064.1"/>
</dbReference>
<feature type="chain" id="PRO_5047494140" evidence="4">
    <location>
        <begin position="29"/>
        <end position="358"/>
    </location>
</feature>
<proteinExistence type="inferred from homology"/>
<evidence type="ECO:0000259" key="5">
    <source>
        <dbReference type="Pfam" id="PF13407"/>
    </source>
</evidence>